<gene>
    <name evidence="2" type="primary">LOC114346686</name>
</gene>
<proteinExistence type="predicted"/>
<evidence type="ECO:0000256" key="1">
    <source>
        <dbReference type="SAM" id="MobiDB-lite"/>
    </source>
</evidence>
<sequence length="178" mass="20581">MKPTVIQLWMTKVRETGNLNSLGERRRKKSLKRIERGEREEKKKDKENPEVEAMEEEVPDKAGRGTTNRARTANEASDEGNNGKDELLKELSDQKELMRQLFEATKTREAQYEERLVKKDKEIAQLRAEITELKDAMVKSQKQLVDRLGVLMEAQAKPPTKLLKPMTGKYSPDDVVWK</sequence>
<name>A0A6P7HBP6_DIAVI</name>
<dbReference type="AlphaFoldDB" id="A0A6P7HBP6"/>
<dbReference type="RefSeq" id="XP_028153235.1">
    <property type="nucleotide sequence ID" value="XM_028297434.1"/>
</dbReference>
<evidence type="ECO:0000313" key="2">
    <source>
        <dbReference type="RefSeq" id="XP_028153235.1"/>
    </source>
</evidence>
<feature type="compositionally biased region" description="Basic and acidic residues" evidence="1">
    <location>
        <begin position="32"/>
        <end position="49"/>
    </location>
</feature>
<organism evidence="2">
    <name type="scientific">Diabrotica virgifera virgifera</name>
    <name type="common">western corn rootworm</name>
    <dbReference type="NCBI Taxonomy" id="50390"/>
    <lineage>
        <taxon>Eukaryota</taxon>
        <taxon>Metazoa</taxon>
        <taxon>Ecdysozoa</taxon>
        <taxon>Arthropoda</taxon>
        <taxon>Hexapoda</taxon>
        <taxon>Insecta</taxon>
        <taxon>Pterygota</taxon>
        <taxon>Neoptera</taxon>
        <taxon>Endopterygota</taxon>
        <taxon>Coleoptera</taxon>
        <taxon>Polyphaga</taxon>
        <taxon>Cucujiformia</taxon>
        <taxon>Chrysomeloidea</taxon>
        <taxon>Chrysomelidae</taxon>
        <taxon>Galerucinae</taxon>
        <taxon>Diabroticina</taxon>
        <taxon>Diabroticites</taxon>
        <taxon>Diabrotica</taxon>
    </lineage>
</organism>
<accession>A0A6P7HBP6</accession>
<feature type="region of interest" description="Disordered" evidence="1">
    <location>
        <begin position="12"/>
        <end position="86"/>
    </location>
</feature>
<protein>
    <submittedName>
        <fullName evidence="2">Protein PXR1-like</fullName>
    </submittedName>
</protein>
<dbReference type="InParanoid" id="A0A6P7HBP6"/>
<reference evidence="2" key="1">
    <citation type="submission" date="2025-08" db="UniProtKB">
        <authorList>
            <consortium name="RefSeq"/>
        </authorList>
    </citation>
    <scope>IDENTIFICATION</scope>
    <source>
        <tissue evidence="2">Whole insect</tissue>
    </source>
</reference>
<feature type="compositionally biased region" description="Polar residues" evidence="1">
    <location>
        <begin position="65"/>
        <end position="75"/>
    </location>
</feature>